<feature type="compositionally biased region" description="Polar residues" evidence="7">
    <location>
        <begin position="505"/>
        <end position="514"/>
    </location>
</feature>
<dbReference type="GO" id="GO:0003964">
    <property type="term" value="F:RNA-directed DNA polymerase activity"/>
    <property type="evidence" value="ECO:0007669"/>
    <property type="project" value="UniProtKB-KW"/>
</dbReference>
<feature type="compositionally biased region" description="Basic and acidic residues" evidence="7">
    <location>
        <begin position="527"/>
        <end position="538"/>
    </location>
</feature>
<reference evidence="9 10" key="1">
    <citation type="journal article" date="2018" name="Cell">
        <title>The Chara Genome: Secondary Complexity and Implications for Plant Terrestrialization.</title>
        <authorList>
            <person name="Nishiyama T."/>
            <person name="Sakayama H."/>
            <person name="Vries J.D."/>
            <person name="Buschmann H."/>
            <person name="Saint-Marcoux D."/>
            <person name="Ullrich K.K."/>
            <person name="Haas F.B."/>
            <person name="Vanderstraeten L."/>
            <person name="Becker D."/>
            <person name="Lang D."/>
            <person name="Vosolsobe S."/>
            <person name="Rombauts S."/>
            <person name="Wilhelmsson P.K.I."/>
            <person name="Janitza P."/>
            <person name="Kern R."/>
            <person name="Heyl A."/>
            <person name="Rumpler F."/>
            <person name="Villalobos L.I.A.C."/>
            <person name="Clay J.M."/>
            <person name="Skokan R."/>
            <person name="Toyoda A."/>
            <person name="Suzuki Y."/>
            <person name="Kagoshima H."/>
            <person name="Schijlen E."/>
            <person name="Tajeshwar N."/>
            <person name="Catarino B."/>
            <person name="Hetherington A.J."/>
            <person name="Saltykova A."/>
            <person name="Bonnot C."/>
            <person name="Breuninger H."/>
            <person name="Symeonidi A."/>
            <person name="Radhakrishnan G.V."/>
            <person name="Van Nieuwerburgh F."/>
            <person name="Deforce D."/>
            <person name="Chang C."/>
            <person name="Karol K.G."/>
            <person name="Hedrich R."/>
            <person name="Ulvskov P."/>
            <person name="Glockner G."/>
            <person name="Delwiche C.F."/>
            <person name="Petrasek J."/>
            <person name="Van de Peer Y."/>
            <person name="Friml J."/>
            <person name="Beilby M."/>
            <person name="Dolan L."/>
            <person name="Kohara Y."/>
            <person name="Sugano S."/>
            <person name="Fujiyama A."/>
            <person name="Delaux P.-M."/>
            <person name="Quint M."/>
            <person name="TheiBen G."/>
            <person name="Hagemann M."/>
            <person name="Harholt J."/>
            <person name="Dunand C."/>
            <person name="Zachgo S."/>
            <person name="Langdale J."/>
            <person name="Maumus F."/>
            <person name="Straeten D.V.D."/>
            <person name="Gould S.B."/>
            <person name="Rensing S.A."/>
        </authorList>
    </citation>
    <scope>NUCLEOTIDE SEQUENCE [LARGE SCALE GENOMIC DNA]</scope>
    <source>
        <strain evidence="9 10">S276</strain>
    </source>
</reference>
<keyword evidence="2" id="KW-0548">Nucleotidyltransferase</keyword>
<dbReference type="EMBL" id="BFEA01000360">
    <property type="protein sequence ID" value="GBG80903.1"/>
    <property type="molecule type" value="Genomic_DNA"/>
</dbReference>
<gene>
    <name evidence="9" type="ORF">CBR_g31459</name>
</gene>
<proteinExistence type="predicted"/>
<accession>A0A388LFA7</accession>
<evidence type="ECO:0000256" key="4">
    <source>
        <dbReference type="ARBA" id="ARBA00022759"/>
    </source>
</evidence>
<name>A0A388LFA7_CHABU</name>
<dbReference type="Gramene" id="GBG80903">
    <property type="protein sequence ID" value="GBG80903"/>
    <property type="gene ID" value="CBR_g31459"/>
</dbReference>
<dbReference type="InterPro" id="IPR050951">
    <property type="entry name" value="Retrovirus_Pol_polyprotein"/>
</dbReference>
<dbReference type="GO" id="GO:0016787">
    <property type="term" value="F:hydrolase activity"/>
    <property type="evidence" value="ECO:0007669"/>
    <property type="project" value="UniProtKB-KW"/>
</dbReference>
<evidence type="ECO:0000256" key="5">
    <source>
        <dbReference type="ARBA" id="ARBA00022801"/>
    </source>
</evidence>
<keyword evidence="3" id="KW-0540">Nuclease</keyword>
<evidence type="ECO:0000259" key="8">
    <source>
        <dbReference type="Pfam" id="PF17917"/>
    </source>
</evidence>
<feature type="compositionally biased region" description="Acidic residues" evidence="7">
    <location>
        <begin position="343"/>
        <end position="359"/>
    </location>
</feature>
<dbReference type="Gene3D" id="1.10.10.60">
    <property type="entry name" value="Homeodomain-like"/>
    <property type="match status" value="1"/>
</dbReference>
<dbReference type="PANTHER" id="PTHR37984">
    <property type="entry name" value="PROTEIN CBG26694"/>
    <property type="match status" value="1"/>
</dbReference>
<feature type="domain" description="Reverse transcriptase RNase H-like" evidence="8">
    <location>
        <begin position="135"/>
        <end position="232"/>
    </location>
</feature>
<evidence type="ECO:0000256" key="6">
    <source>
        <dbReference type="ARBA" id="ARBA00022918"/>
    </source>
</evidence>
<protein>
    <recommendedName>
        <fullName evidence="8">Reverse transcriptase RNase H-like domain-containing protein</fullName>
    </recommendedName>
</protein>
<keyword evidence="1" id="KW-0808">Transferase</keyword>
<dbReference type="GO" id="GO:0004519">
    <property type="term" value="F:endonuclease activity"/>
    <property type="evidence" value="ECO:0007669"/>
    <property type="project" value="UniProtKB-KW"/>
</dbReference>
<dbReference type="Proteomes" id="UP000265515">
    <property type="component" value="Unassembled WGS sequence"/>
</dbReference>
<evidence type="ECO:0000313" key="9">
    <source>
        <dbReference type="EMBL" id="GBG80903.1"/>
    </source>
</evidence>
<evidence type="ECO:0000256" key="1">
    <source>
        <dbReference type="ARBA" id="ARBA00022679"/>
    </source>
</evidence>
<feature type="compositionally biased region" description="Acidic residues" evidence="7">
    <location>
        <begin position="1345"/>
        <end position="1356"/>
    </location>
</feature>
<keyword evidence="4" id="KW-0255">Endonuclease</keyword>
<feature type="compositionally biased region" description="Basic residues" evidence="7">
    <location>
        <begin position="517"/>
        <end position="526"/>
    </location>
</feature>
<dbReference type="InterPro" id="IPR043502">
    <property type="entry name" value="DNA/RNA_pol_sf"/>
</dbReference>
<keyword evidence="10" id="KW-1185">Reference proteome</keyword>
<feature type="region of interest" description="Disordered" evidence="7">
    <location>
        <begin position="335"/>
        <end position="394"/>
    </location>
</feature>
<dbReference type="OrthoDB" id="3046524at2759"/>
<feature type="region of interest" description="Disordered" evidence="7">
    <location>
        <begin position="488"/>
        <end position="543"/>
    </location>
</feature>
<dbReference type="CDD" id="cd09274">
    <property type="entry name" value="RNase_HI_RT_Ty3"/>
    <property type="match status" value="1"/>
</dbReference>
<comment type="caution">
    <text evidence="9">The sequence shown here is derived from an EMBL/GenBank/DDBJ whole genome shotgun (WGS) entry which is preliminary data.</text>
</comment>
<feature type="region of interest" description="Disordered" evidence="7">
    <location>
        <begin position="608"/>
        <end position="693"/>
    </location>
</feature>
<feature type="compositionally biased region" description="Polar residues" evidence="7">
    <location>
        <begin position="633"/>
        <end position="644"/>
    </location>
</feature>
<organism evidence="9 10">
    <name type="scientific">Chara braunii</name>
    <name type="common">Braun's stonewort</name>
    <dbReference type="NCBI Taxonomy" id="69332"/>
    <lineage>
        <taxon>Eukaryota</taxon>
        <taxon>Viridiplantae</taxon>
        <taxon>Streptophyta</taxon>
        <taxon>Charophyceae</taxon>
        <taxon>Charales</taxon>
        <taxon>Characeae</taxon>
        <taxon>Chara</taxon>
    </lineage>
</organism>
<dbReference type="Pfam" id="PF17917">
    <property type="entry name" value="RT_RNaseH"/>
    <property type="match status" value="1"/>
</dbReference>
<evidence type="ECO:0000256" key="3">
    <source>
        <dbReference type="ARBA" id="ARBA00022722"/>
    </source>
</evidence>
<dbReference type="SUPFAM" id="SSF56672">
    <property type="entry name" value="DNA/RNA polymerases"/>
    <property type="match status" value="1"/>
</dbReference>
<dbReference type="InterPro" id="IPR041373">
    <property type="entry name" value="RT_RNaseH"/>
</dbReference>
<feature type="region of interest" description="Disordered" evidence="7">
    <location>
        <begin position="1344"/>
        <end position="1380"/>
    </location>
</feature>
<sequence>MANLHAFLHAAVPAPLTEDGVAVVDIRAYLAKINREHASQRNQLAGEASINMHNFPSFNKKALDLEAKIGPGHNPTTDGRKKTLSPNWKAKGRIMFVDNDGSTIELDDNFQEGVGSEAGSVEALGDGVVAAVAQKVTTDARQYGIGVVLAQQEREKLRHVEYMSKKMSSHKLAKSTYEKELYAIYKALTHWRHYLLGRFFILRTDHQTLRWMRPLPVLTDALKRWIEVIEQYDFDSQYLKGEYNKVADALSCRPDFSASVAASRTKTAGLASCLTTTPGGTIDGEGDDDERATTEVVGRQFWDDERQRLRSANTSSITRGVARISVGAEDVFVDCDGGGGEEIAADDDGDDNDEDDDGEMEIRPVGRKGGGSRATTKVRESRTGRKGKKCVEESSTGDVTKSRDFWTVEHMIALIKAKKDQDLHLAGMGHNYGRMKTKTWKWDDVEKRLVQMEVTSRKAVDCGKKWDNLYQQFKSVHKFMGESGKPNFFTLTSGERRERGKLKRNSGSGDSGESQKGRGHVPKSKRQRFDDESSEHTADFQAEEVSMVDAQGADVVRRLGFGQDGVPREQLPALKQGLVGGVAVTLARTPKAAGIVMMDARVVRQVPPMVGHGQPRQPLPAQQAGASGVEKTPSAQKVDTTAGGSQMVAGDNTTRSGVAKTAKEGRVDDVRRDDGRKDARGGADDDDDRPVSAMVKRGVKEDDLEERSKLARNVEKVVLRTIHGRIFKSSSRSSGFARAQSYVIVDFTTDVARAVWQALEWSKVVSPALAYHTLAMKMNVPMWFAGLKIADRPEDDDKAARQEATVLRLADCWTDAVWCGQWADGGRVKQDRLTHLADCLRVLLSACMWIMGMGGDNDRSHYEASFYTSMVAKPTLIAAGSYIFNWRREIVDTANHDSGSSGEGPPHAGKLPLRLGVKVMSAQAVKDVAEVSEMLLKGTTVDQDIVEVDESVLLQNVPENVVHLPLQSSGCVETESFIHFASKEDGCTPRGIAGFNETQSQDLLKLTLEFGGLEDRESKGCLVVNVLVRQKLDGVLDIAHRWNAGVRERRWKNVVVLSNEVTNCGLRVGRIACEFLDVNVSARRQGDLDERLREGRRDGSHGDRRRICLQRDELGVGTGWIIVQEIRNVHRKEGDVVLPDEVRELLRRVACPGEGGEGELEALGHSKSRVVQVVVDGLAEVEVVTVVTFRRQWGNNVLLTILECAEAAREVAALLRGTAGATAERGTALGSVVRGGGGVTSMLRLGGGSGLNTGPHPLMGPSGLRTSSCYTTMRSGKSTQVHSAEEQAEIDRWLAEKRKEKEEKRKKKEEEVKKKLQEEKQQMEEVQEKERAMKEKERRLLEELMAIEEEEQEEEDAQRLERRRGGLQQEQAESNQMGNIRMRQWEAMDWLGQLGLRDELPAETEE</sequence>
<dbReference type="PANTHER" id="PTHR37984:SF5">
    <property type="entry name" value="PROTEIN NYNRIN-LIKE"/>
    <property type="match status" value="1"/>
</dbReference>
<evidence type="ECO:0000256" key="7">
    <source>
        <dbReference type="SAM" id="MobiDB-lite"/>
    </source>
</evidence>
<evidence type="ECO:0000313" key="10">
    <source>
        <dbReference type="Proteomes" id="UP000265515"/>
    </source>
</evidence>
<keyword evidence="5" id="KW-0378">Hydrolase</keyword>
<keyword evidence="6" id="KW-0695">RNA-directed DNA polymerase</keyword>
<evidence type="ECO:0000256" key="2">
    <source>
        <dbReference type="ARBA" id="ARBA00022695"/>
    </source>
</evidence>
<feature type="compositionally biased region" description="Basic and acidic residues" evidence="7">
    <location>
        <begin position="661"/>
        <end position="683"/>
    </location>
</feature>